<evidence type="ECO:0000313" key="4">
    <source>
        <dbReference type="Proteomes" id="UP000470246"/>
    </source>
</evidence>
<dbReference type="Gene3D" id="3.30.70.2390">
    <property type="match status" value="1"/>
</dbReference>
<protein>
    <submittedName>
        <fullName evidence="3">LytR C-terminal domain-containing protein</fullName>
    </submittedName>
</protein>
<dbReference type="Proteomes" id="UP000470246">
    <property type="component" value="Unassembled WGS sequence"/>
</dbReference>
<name>A0A7K3W265_9ACTN</name>
<dbReference type="InterPro" id="IPR027381">
    <property type="entry name" value="LytR/CpsA/Psr_C"/>
</dbReference>
<accession>A0A7K3W265</accession>
<keyword evidence="1" id="KW-0812">Transmembrane</keyword>
<proteinExistence type="predicted"/>
<reference evidence="3 4" key="1">
    <citation type="submission" date="2020-02" db="EMBL/GenBank/DDBJ databases">
        <title>Geodermatophilus sabuli CPCC 205279 I12A-02694.</title>
        <authorList>
            <person name="Jiang Z."/>
        </authorList>
    </citation>
    <scope>NUCLEOTIDE SEQUENCE [LARGE SCALE GENOMIC DNA]</scope>
    <source>
        <strain evidence="3 4">I12A-02694</strain>
    </source>
</reference>
<feature type="domain" description="LytR/CpsA/Psr regulator C-terminal" evidence="2">
    <location>
        <begin position="70"/>
        <end position="156"/>
    </location>
</feature>
<evidence type="ECO:0000259" key="2">
    <source>
        <dbReference type="Pfam" id="PF13399"/>
    </source>
</evidence>
<dbReference type="RefSeq" id="WP_163482241.1">
    <property type="nucleotide sequence ID" value="NZ_JAAGWF010000012.1"/>
</dbReference>
<evidence type="ECO:0000313" key="3">
    <source>
        <dbReference type="EMBL" id="NEK58882.1"/>
    </source>
</evidence>
<keyword evidence="1" id="KW-1133">Transmembrane helix</keyword>
<dbReference type="Pfam" id="PF13399">
    <property type="entry name" value="LytR_C"/>
    <property type="match status" value="1"/>
</dbReference>
<comment type="caution">
    <text evidence="3">The sequence shown here is derived from an EMBL/GenBank/DDBJ whole genome shotgun (WGS) entry which is preliminary data.</text>
</comment>
<keyword evidence="1" id="KW-0472">Membrane</keyword>
<evidence type="ECO:0000256" key="1">
    <source>
        <dbReference type="SAM" id="Phobius"/>
    </source>
</evidence>
<feature type="transmembrane region" description="Helical" evidence="1">
    <location>
        <begin position="20"/>
        <end position="38"/>
    </location>
</feature>
<gene>
    <name evidence="3" type="ORF">GCU56_13500</name>
</gene>
<dbReference type="EMBL" id="JAAGWF010000012">
    <property type="protein sequence ID" value="NEK58882.1"/>
    <property type="molecule type" value="Genomic_DNA"/>
</dbReference>
<organism evidence="3 4">
    <name type="scientific">Geodermatophilus sabuli</name>
    <dbReference type="NCBI Taxonomy" id="1564158"/>
    <lineage>
        <taxon>Bacteria</taxon>
        <taxon>Bacillati</taxon>
        <taxon>Actinomycetota</taxon>
        <taxon>Actinomycetes</taxon>
        <taxon>Geodermatophilales</taxon>
        <taxon>Geodermatophilaceae</taxon>
        <taxon>Geodermatophilus</taxon>
    </lineage>
</organism>
<dbReference type="AlphaFoldDB" id="A0A7K3W265"/>
<sequence length="190" mass="19553">MSAPPTDRPAVRPRSGRRPIPPLIFLLVLALAALAVWWNVLQDEEDRDAAQAAACTTASAAPPSLDPTTLSVRVFNATDTGGLAQAVAADLQGRGFVVDEIANDPSDRDVTGVGEIRHGPRGNDAAAFLGLVLRGAGDFLDTRATAQIDLVIGPDFAFRVEGDTIVPESLASPEDVAAALGTVSSAAAAC</sequence>
<keyword evidence="4" id="KW-1185">Reference proteome</keyword>